<dbReference type="InterPro" id="IPR008183">
    <property type="entry name" value="Aldose_1/G6P_1-epimerase"/>
</dbReference>
<proteinExistence type="inferred from homology"/>
<keyword evidence="3" id="KW-0119">Carbohydrate metabolism</keyword>
<dbReference type="GO" id="GO:0030246">
    <property type="term" value="F:carbohydrate binding"/>
    <property type="evidence" value="ECO:0007669"/>
    <property type="project" value="InterPro"/>
</dbReference>
<dbReference type="GO" id="GO:0006006">
    <property type="term" value="P:glucose metabolic process"/>
    <property type="evidence" value="ECO:0007669"/>
    <property type="project" value="TreeGrafter"/>
</dbReference>
<accession>A0A0R1RB28</accession>
<evidence type="ECO:0000256" key="2">
    <source>
        <dbReference type="ARBA" id="ARBA00023235"/>
    </source>
</evidence>
<gene>
    <name evidence="4" type="ORF">FD01_GL002920</name>
</gene>
<comment type="similarity">
    <text evidence="1">Belongs to the aldose epimerase family.</text>
</comment>
<dbReference type="PANTHER" id="PTHR10091">
    <property type="entry name" value="ALDOSE-1-EPIMERASE"/>
    <property type="match status" value="1"/>
</dbReference>
<keyword evidence="5" id="KW-1185">Reference proteome</keyword>
<dbReference type="Proteomes" id="UP000051790">
    <property type="component" value="Unassembled WGS sequence"/>
</dbReference>
<dbReference type="GO" id="GO:0004034">
    <property type="term" value="F:aldose 1-epimerase activity"/>
    <property type="evidence" value="ECO:0007669"/>
    <property type="project" value="TreeGrafter"/>
</dbReference>
<dbReference type="Gene3D" id="2.70.98.10">
    <property type="match status" value="1"/>
</dbReference>
<dbReference type="InterPro" id="IPR014718">
    <property type="entry name" value="GH-type_carb-bd"/>
</dbReference>
<reference evidence="4 5" key="1">
    <citation type="journal article" date="2015" name="Genome Announc.">
        <title>Expanding the biotechnology potential of lactobacilli through comparative genomics of 213 strains and associated genera.</title>
        <authorList>
            <person name="Sun Z."/>
            <person name="Harris H.M."/>
            <person name="McCann A."/>
            <person name="Guo C."/>
            <person name="Argimon S."/>
            <person name="Zhang W."/>
            <person name="Yang X."/>
            <person name="Jeffery I.B."/>
            <person name="Cooney J.C."/>
            <person name="Kagawa T.F."/>
            <person name="Liu W."/>
            <person name="Song Y."/>
            <person name="Salvetti E."/>
            <person name="Wrobel A."/>
            <person name="Rasinkangas P."/>
            <person name="Parkhill J."/>
            <person name="Rea M.C."/>
            <person name="O'Sullivan O."/>
            <person name="Ritari J."/>
            <person name="Douillard F.P."/>
            <person name="Paul Ross R."/>
            <person name="Yang R."/>
            <person name="Briner A.E."/>
            <person name="Felis G.E."/>
            <person name="de Vos W.M."/>
            <person name="Barrangou R."/>
            <person name="Klaenhammer T.R."/>
            <person name="Caufield P.W."/>
            <person name="Cui Y."/>
            <person name="Zhang H."/>
            <person name="O'Toole P.W."/>
        </authorList>
    </citation>
    <scope>NUCLEOTIDE SEQUENCE [LARGE SCALE GENOMIC DNA]</scope>
    <source>
        <strain evidence="4 5">DSM 13343</strain>
    </source>
</reference>
<organism evidence="4 5">
    <name type="scientific">Lacticaseibacillus manihotivorans DSM 13343 = JCM 12514</name>
    <dbReference type="NCBI Taxonomy" id="1423769"/>
    <lineage>
        <taxon>Bacteria</taxon>
        <taxon>Bacillati</taxon>
        <taxon>Bacillota</taxon>
        <taxon>Bacilli</taxon>
        <taxon>Lactobacillales</taxon>
        <taxon>Lactobacillaceae</taxon>
        <taxon>Lacticaseibacillus</taxon>
    </lineage>
</organism>
<dbReference type="CDD" id="cd09019">
    <property type="entry name" value="galactose_mutarotase_like"/>
    <property type="match status" value="1"/>
</dbReference>
<evidence type="ECO:0000313" key="5">
    <source>
        <dbReference type="Proteomes" id="UP000051790"/>
    </source>
</evidence>
<dbReference type="PATRIC" id="fig|1423769.4.peg.3149"/>
<dbReference type="Pfam" id="PF01263">
    <property type="entry name" value="Aldose_epim"/>
    <property type="match status" value="1"/>
</dbReference>
<keyword evidence="2" id="KW-0413">Isomerase</keyword>
<sequence length="325" mass="35557">MTRYGTKNGEQEYEYTMTNHNGLQALVLNYGATLEKILTPAGDNLILSLDSPKAYDQERNFLGGTVGRVVGRLPGHVWRFGDQEIVLPKGEGENAIHGGAEGLDTQVFTGSYREFADYDEVYFTFLDPAGHNDFPGNVRVTVTYRLDDEDKLTYHVDATTDAPTLFNPTNHVYFALDGEGSTVDDTTLTLACDFYAPLTDHLPIDGWAPVADTPFDFTQGQRLGDVMPQVLDGAGFDHPFLNKSAQAATLVGESGRKMHLTTTAPGIVIYTANHFDHTGVAHNIGQHAGVALEAQIPPASGLDWSAITLLPGQPYRLTTSWQFEF</sequence>
<name>A0A0R1RB28_9LACO</name>
<dbReference type="InterPro" id="IPR047215">
    <property type="entry name" value="Galactose_mutarotase-like"/>
</dbReference>
<dbReference type="SUPFAM" id="SSF74650">
    <property type="entry name" value="Galactose mutarotase-like"/>
    <property type="match status" value="1"/>
</dbReference>
<evidence type="ECO:0000313" key="4">
    <source>
        <dbReference type="EMBL" id="KRL51946.1"/>
    </source>
</evidence>
<evidence type="ECO:0000256" key="1">
    <source>
        <dbReference type="ARBA" id="ARBA00006206"/>
    </source>
</evidence>
<protein>
    <submittedName>
        <fullName evidence="4">Aldose 1-epimerase</fullName>
    </submittedName>
</protein>
<dbReference type="EMBL" id="AZEU01000055">
    <property type="protein sequence ID" value="KRL51946.1"/>
    <property type="molecule type" value="Genomic_DNA"/>
</dbReference>
<dbReference type="InterPro" id="IPR011013">
    <property type="entry name" value="Gal_mutarotase_sf_dom"/>
</dbReference>
<comment type="caution">
    <text evidence="4">The sequence shown here is derived from an EMBL/GenBank/DDBJ whole genome shotgun (WGS) entry which is preliminary data.</text>
</comment>
<dbReference type="PANTHER" id="PTHR10091:SF0">
    <property type="entry name" value="GALACTOSE MUTAROTASE"/>
    <property type="match status" value="1"/>
</dbReference>
<evidence type="ECO:0000256" key="3">
    <source>
        <dbReference type="ARBA" id="ARBA00023277"/>
    </source>
</evidence>
<dbReference type="GO" id="GO:0033499">
    <property type="term" value="P:galactose catabolic process via UDP-galactose, Leloir pathway"/>
    <property type="evidence" value="ECO:0007669"/>
    <property type="project" value="TreeGrafter"/>
</dbReference>
<dbReference type="AlphaFoldDB" id="A0A0R1RB28"/>